<reference evidence="2" key="1">
    <citation type="submission" date="2016-12" db="EMBL/GenBank/DDBJ databases">
        <title>The genomes of Aspergillus section Nigri reveals drivers in fungal speciation.</title>
        <authorList>
            <consortium name="DOE Joint Genome Institute"/>
            <person name="Vesth T.C."/>
            <person name="Nybo J."/>
            <person name="Theobald S."/>
            <person name="Brandl J."/>
            <person name="Frisvad J.C."/>
            <person name="Nielsen K.F."/>
            <person name="Lyhne E.K."/>
            <person name="Kogle M.E."/>
            <person name="Kuo A."/>
            <person name="Riley R."/>
            <person name="Clum A."/>
            <person name="Nolan M."/>
            <person name="Lipzen A."/>
            <person name="Salamov A."/>
            <person name="Henrissat B."/>
            <person name="Wiebenga A."/>
            <person name="De vries R.P."/>
            <person name="Grigoriev I.V."/>
            <person name="Mortensen U.H."/>
            <person name="Andersen M.R."/>
            <person name="Baker S.E."/>
        </authorList>
    </citation>
    <scope>NUCLEOTIDE SEQUENCE</scope>
    <source>
        <strain evidence="2">IBT 28561</strain>
    </source>
</reference>
<accession>A0A2I1CVH8</accession>
<name>A0A2I1CVH8_ASPC2</name>
<organism evidence="2 3">
    <name type="scientific">Aspergillus campestris (strain IBT 28561)</name>
    <dbReference type="NCBI Taxonomy" id="1392248"/>
    <lineage>
        <taxon>Eukaryota</taxon>
        <taxon>Fungi</taxon>
        <taxon>Dikarya</taxon>
        <taxon>Ascomycota</taxon>
        <taxon>Pezizomycotina</taxon>
        <taxon>Eurotiomycetes</taxon>
        <taxon>Eurotiomycetidae</taxon>
        <taxon>Eurotiales</taxon>
        <taxon>Aspergillaceae</taxon>
        <taxon>Aspergillus</taxon>
        <taxon>Aspergillus subgen. Circumdati</taxon>
    </lineage>
</organism>
<keyword evidence="1" id="KW-0472">Membrane</keyword>
<proteinExistence type="predicted"/>
<comment type="caution">
    <text evidence="2">The sequence shown here is derived from an EMBL/GenBank/DDBJ whole genome shotgun (WGS) entry which is preliminary data.</text>
</comment>
<dbReference type="AlphaFoldDB" id="A0A2I1CVH8"/>
<keyword evidence="1" id="KW-1133">Transmembrane helix</keyword>
<dbReference type="VEuPathDB" id="FungiDB:P168DRAFT_292718"/>
<feature type="transmembrane region" description="Helical" evidence="1">
    <location>
        <begin position="54"/>
        <end position="77"/>
    </location>
</feature>
<sequence>MDGWWTPVQSRVHRLHLEDTHGQGPMINLCPNQGRVKEERYPTLQLPASMLQQWIMVVFPGVWFGRIIIIIIFSRLLSTSLHRVKK</sequence>
<keyword evidence="3" id="KW-1185">Reference proteome</keyword>
<keyword evidence="1" id="KW-0812">Transmembrane</keyword>
<dbReference type="EMBL" id="MSFM01000011">
    <property type="protein sequence ID" value="PKY01631.1"/>
    <property type="molecule type" value="Genomic_DNA"/>
</dbReference>
<evidence type="ECO:0000256" key="1">
    <source>
        <dbReference type="SAM" id="Phobius"/>
    </source>
</evidence>
<gene>
    <name evidence="2" type="ORF">P168DRAFT_292718</name>
</gene>
<evidence type="ECO:0000313" key="3">
    <source>
        <dbReference type="Proteomes" id="UP000234254"/>
    </source>
</evidence>
<dbReference type="Proteomes" id="UP000234254">
    <property type="component" value="Unassembled WGS sequence"/>
</dbReference>
<dbReference type="GeneID" id="36545173"/>
<protein>
    <submittedName>
        <fullName evidence="2">Uncharacterized protein</fullName>
    </submittedName>
</protein>
<dbReference type="RefSeq" id="XP_024690225.1">
    <property type="nucleotide sequence ID" value="XM_024837649.1"/>
</dbReference>
<evidence type="ECO:0000313" key="2">
    <source>
        <dbReference type="EMBL" id="PKY01631.1"/>
    </source>
</evidence>